<dbReference type="InterPro" id="IPR011333">
    <property type="entry name" value="SKP1/BTB/POZ_sf"/>
</dbReference>
<keyword evidence="1" id="KW-0880">Kelch repeat</keyword>
<dbReference type="SMART" id="SM00225">
    <property type="entry name" value="BTB"/>
    <property type="match status" value="1"/>
</dbReference>
<evidence type="ECO:0000313" key="4">
    <source>
        <dbReference type="EMBL" id="CAI6357656.1"/>
    </source>
</evidence>
<dbReference type="EMBL" id="CARXXK010000002">
    <property type="protein sequence ID" value="CAI6357656.1"/>
    <property type="molecule type" value="Genomic_DNA"/>
</dbReference>
<dbReference type="InterPro" id="IPR000210">
    <property type="entry name" value="BTB/POZ_dom"/>
</dbReference>
<protein>
    <recommendedName>
        <fullName evidence="3">BTB domain-containing protein</fullName>
    </recommendedName>
</protein>
<comment type="caution">
    <text evidence="4">The sequence shown here is derived from an EMBL/GenBank/DDBJ whole genome shotgun (WGS) entry which is preliminary data.</text>
</comment>
<dbReference type="PROSITE" id="PS50097">
    <property type="entry name" value="BTB"/>
    <property type="match status" value="1"/>
</dbReference>
<reference evidence="4 5" key="1">
    <citation type="submission" date="2023-01" db="EMBL/GenBank/DDBJ databases">
        <authorList>
            <person name="Whitehead M."/>
        </authorList>
    </citation>
    <scope>NUCLEOTIDE SEQUENCE [LARGE SCALE GENOMIC DNA]</scope>
</reference>
<dbReference type="PANTHER" id="PTHR45632">
    <property type="entry name" value="LD33804P"/>
    <property type="match status" value="1"/>
</dbReference>
<sequence>MHIAELIKKSDGEDSYRRRLTRKVSMHTLNGFNELRLNVKLCDASLILDSGEIFPIHRSVLSGSSDYFRILFTTTLHEGEYTKIHLKSIEDTTMDQYIYMRQIDINYENVMDIMRTADYLCIDGLVQLCHEFVVECLGPDNCVTVLQFADYYYFGELTNVAYKYIIKEFMTIAEQGDETPTRRIQTNNQRQPVER</sequence>
<feature type="domain" description="BTB" evidence="3">
    <location>
        <begin position="42"/>
        <end position="115"/>
    </location>
</feature>
<organism evidence="4 5">
    <name type="scientific">Macrosiphum euphorbiae</name>
    <name type="common">potato aphid</name>
    <dbReference type="NCBI Taxonomy" id="13131"/>
    <lineage>
        <taxon>Eukaryota</taxon>
        <taxon>Metazoa</taxon>
        <taxon>Ecdysozoa</taxon>
        <taxon>Arthropoda</taxon>
        <taxon>Hexapoda</taxon>
        <taxon>Insecta</taxon>
        <taxon>Pterygota</taxon>
        <taxon>Neoptera</taxon>
        <taxon>Paraneoptera</taxon>
        <taxon>Hemiptera</taxon>
        <taxon>Sternorrhyncha</taxon>
        <taxon>Aphidomorpha</taxon>
        <taxon>Aphidoidea</taxon>
        <taxon>Aphididae</taxon>
        <taxon>Macrosiphini</taxon>
        <taxon>Macrosiphum</taxon>
    </lineage>
</organism>
<dbReference type="Pfam" id="PF00651">
    <property type="entry name" value="BTB"/>
    <property type="match status" value="1"/>
</dbReference>
<dbReference type="AlphaFoldDB" id="A0AAV0WQB5"/>
<evidence type="ECO:0000256" key="1">
    <source>
        <dbReference type="ARBA" id="ARBA00022441"/>
    </source>
</evidence>
<dbReference type="PANTHER" id="PTHR45632:SF3">
    <property type="entry name" value="KELCH-LIKE PROTEIN 32"/>
    <property type="match status" value="1"/>
</dbReference>
<accession>A0AAV0WQB5</accession>
<evidence type="ECO:0000256" key="2">
    <source>
        <dbReference type="ARBA" id="ARBA00022737"/>
    </source>
</evidence>
<keyword evidence="5" id="KW-1185">Reference proteome</keyword>
<dbReference type="Gene3D" id="3.30.710.10">
    <property type="entry name" value="Potassium Channel Kv1.1, Chain A"/>
    <property type="match status" value="1"/>
</dbReference>
<dbReference type="Proteomes" id="UP001160148">
    <property type="component" value="Unassembled WGS sequence"/>
</dbReference>
<evidence type="ECO:0000259" key="3">
    <source>
        <dbReference type="PROSITE" id="PS50097"/>
    </source>
</evidence>
<keyword evidence="2" id="KW-0677">Repeat</keyword>
<name>A0AAV0WQB5_9HEMI</name>
<evidence type="ECO:0000313" key="5">
    <source>
        <dbReference type="Proteomes" id="UP001160148"/>
    </source>
</evidence>
<dbReference type="SUPFAM" id="SSF54695">
    <property type="entry name" value="POZ domain"/>
    <property type="match status" value="1"/>
</dbReference>
<proteinExistence type="predicted"/>
<gene>
    <name evidence="4" type="ORF">MEUPH1_LOCUS13260</name>
</gene>